<keyword evidence="1" id="KW-1133">Transmembrane helix</keyword>
<feature type="transmembrane region" description="Helical" evidence="1">
    <location>
        <begin position="99"/>
        <end position="119"/>
    </location>
</feature>
<feature type="transmembrane region" description="Helical" evidence="1">
    <location>
        <begin position="32"/>
        <end position="51"/>
    </location>
</feature>
<dbReference type="Proteomes" id="UP001336020">
    <property type="component" value="Unassembled WGS sequence"/>
</dbReference>
<protein>
    <recommendedName>
        <fullName evidence="4">DUF1109 domain-containing protein</fullName>
    </recommendedName>
</protein>
<proteinExistence type="predicted"/>
<reference evidence="2 3" key="1">
    <citation type="submission" date="2023-07" db="EMBL/GenBank/DDBJ databases">
        <authorList>
            <person name="Girao M."/>
            <person name="Carvalho M.F."/>
        </authorList>
    </citation>
    <scope>NUCLEOTIDE SEQUENCE [LARGE SCALE GENOMIC DNA]</scope>
    <source>
        <strain evidence="2 3">YIM65754</strain>
    </source>
</reference>
<feature type="transmembrane region" description="Helical" evidence="1">
    <location>
        <begin position="71"/>
        <end position="92"/>
    </location>
</feature>
<accession>A0ABU7LHF1</accession>
<dbReference type="RefSeq" id="WP_330136163.1">
    <property type="nucleotide sequence ID" value="NZ_JAUTXY010000015.1"/>
</dbReference>
<keyword evidence="1" id="KW-0812">Transmembrane</keyword>
<feature type="transmembrane region" description="Helical" evidence="1">
    <location>
        <begin position="131"/>
        <end position="155"/>
    </location>
</feature>
<evidence type="ECO:0000313" key="3">
    <source>
        <dbReference type="Proteomes" id="UP001336020"/>
    </source>
</evidence>
<keyword evidence="3" id="KW-1185">Reference proteome</keyword>
<gene>
    <name evidence="2" type="ORF">Q7514_26070</name>
</gene>
<name>A0ABU7LHF1_9NOCA</name>
<evidence type="ECO:0008006" key="4">
    <source>
        <dbReference type="Google" id="ProtNLM"/>
    </source>
</evidence>
<sequence>MHVSENLSAYRRDFARIEKRIAGEFDPGRRRWVLAGCIALLIVGLVLPQTSSAWSWTVLAGWYGDSAAVSMLMRVFMTLTVVFGVLVSSAALCLRRWRLASAAMLGSGLASLFGLLGYWSQAGMIADGPHAPGIGMILNWLVMIAMTSQWLPIVLSRSPTDTRPRPTLIRSH</sequence>
<keyword evidence="1" id="KW-0472">Membrane</keyword>
<dbReference type="EMBL" id="JAUTXY010000015">
    <property type="protein sequence ID" value="MEE2060995.1"/>
    <property type="molecule type" value="Genomic_DNA"/>
</dbReference>
<comment type="caution">
    <text evidence="2">The sequence shown here is derived from an EMBL/GenBank/DDBJ whole genome shotgun (WGS) entry which is preliminary data.</text>
</comment>
<evidence type="ECO:0000313" key="2">
    <source>
        <dbReference type="EMBL" id="MEE2060995.1"/>
    </source>
</evidence>
<evidence type="ECO:0000256" key="1">
    <source>
        <dbReference type="SAM" id="Phobius"/>
    </source>
</evidence>
<organism evidence="2 3">
    <name type="scientific">Rhodococcus artemisiae</name>
    <dbReference type="NCBI Taxonomy" id="714159"/>
    <lineage>
        <taxon>Bacteria</taxon>
        <taxon>Bacillati</taxon>
        <taxon>Actinomycetota</taxon>
        <taxon>Actinomycetes</taxon>
        <taxon>Mycobacteriales</taxon>
        <taxon>Nocardiaceae</taxon>
        <taxon>Rhodococcus</taxon>
    </lineage>
</organism>